<sequence>MGFKFEKPGSKGAKDQVVLTDHQREYRDREKREEERYKLAVDTGFWICFCFHDDGERSRFAEISGADEDGFCFGDRLRDEFESRVGVSRMRQFKPKVPKGERFPDPFAGLVQTDDLEADCFAEAQALLDAFEVNSRRDRYENVWDSAYHIVAIFRDSNDVEEFIRDFALAKYGDLYMDGSAVLARIEKGTSA</sequence>
<reference evidence="2" key="1">
    <citation type="submission" date="2018-05" db="EMBL/GenBank/DDBJ databases">
        <title>Genome Sequencing of selected type strains of the family Eggerthellaceae.</title>
        <authorList>
            <person name="Danylec N."/>
            <person name="Stoll D.A."/>
            <person name="Doetsch A."/>
            <person name="Huch M."/>
        </authorList>
    </citation>
    <scope>NUCLEOTIDE SEQUENCE [LARGE SCALE GENOMIC DNA]</scope>
    <source>
        <strain evidence="2">DSM 17537</strain>
    </source>
</reference>
<evidence type="ECO:0000313" key="2">
    <source>
        <dbReference type="Proteomes" id="UP000267368"/>
    </source>
</evidence>
<name>A0A3N0AGG4_9ACTN</name>
<evidence type="ECO:0000313" key="1">
    <source>
        <dbReference type="EMBL" id="RNL20821.1"/>
    </source>
</evidence>
<protein>
    <submittedName>
        <fullName evidence="1">Uncharacterized protein</fullName>
    </submittedName>
</protein>
<dbReference type="RefSeq" id="WP_123197920.1">
    <property type="nucleotide sequence ID" value="NZ_QICB01000002.1"/>
</dbReference>
<dbReference type="AlphaFoldDB" id="A0A3N0AGG4"/>
<accession>A0A3N0AGG4</accession>
<proteinExistence type="predicted"/>
<comment type="caution">
    <text evidence="1">The sequence shown here is derived from an EMBL/GenBank/DDBJ whole genome shotgun (WGS) entry which is preliminary data.</text>
</comment>
<dbReference type="EMBL" id="QICB01000002">
    <property type="protein sequence ID" value="RNL20821.1"/>
    <property type="molecule type" value="Genomic_DNA"/>
</dbReference>
<dbReference type="OrthoDB" id="8613575at2"/>
<keyword evidence="2" id="KW-1185">Reference proteome</keyword>
<organism evidence="1 2">
    <name type="scientific">Slackia faecicanis</name>
    <dbReference type="NCBI Taxonomy" id="255723"/>
    <lineage>
        <taxon>Bacteria</taxon>
        <taxon>Bacillati</taxon>
        <taxon>Actinomycetota</taxon>
        <taxon>Coriobacteriia</taxon>
        <taxon>Eggerthellales</taxon>
        <taxon>Eggerthellaceae</taxon>
        <taxon>Slackia</taxon>
    </lineage>
</organism>
<gene>
    <name evidence="1" type="ORF">DMP07_04385</name>
</gene>
<dbReference type="Proteomes" id="UP000267368">
    <property type="component" value="Unassembled WGS sequence"/>
</dbReference>